<dbReference type="RefSeq" id="NP_001294221.1">
    <property type="nucleotide sequence ID" value="NM_001307292.2"/>
</dbReference>
<evidence type="ECO:0000313" key="3">
    <source>
        <dbReference type="Proteomes" id="UP000001940"/>
    </source>
</evidence>
<keyword evidence="1" id="KW-0472">Membrane</keyword>
<feature type="transmembrane region" description="Helical" evidence="1">
    <location>
        <begin position="236"/>
        <end position="259"/>
    </location>
</feature>
<gene>
    <name evidence="2 4" type="primary">srz-59</name>
    <name evidence="2" type="ORF">CELE_H12I19.7</name>
    <name evidence="4" type="ORF">H12I19.7</name>
</gene>
<keyword evidence="3" id="KW-1185">Reference proteome</keyword>
<dbReference type="KEGG" id="cel:CELE_H12I19.7"/>
<proteinExistence type="predicted"/>
<dbReference type="OrthoDB" id="5872645at2759"/>
<evidence type="ECO:0000313" key="2">
    <source>
        <dbReference type="EMBL" id="CCE71861.2"/>
    </source>
</evidence>
<name>A0A060Q5Z9_CAEEL</name>
<dbReference type="WormBase" id="H12I19.7">
    <property type="protein sequence ID" value="CE49832"/>
    <property type="gene ID" value="WBGene00010394"/>
    <property type="gene designation" value="srz-59"/>
</dbReference>
<dbReference type="AGR" id="WB:WBGene00010394"/>
<keyword evidence="1" id="KW-0812">Transmembrane</keyword>
<dbReference type="InterPro" id="IPR018817">
    <property type="entry name" value="7TM_GPCR_serpentine_rcpt_Srz"/>
</dbReference>
<dbReference type="GeneID" id="13200574"/>
<feature type="transmembrane region" description="Helical" evidence="1">
    <location>
        <begin position="128"/>
        <end position="145"/>
    </location>
</feature>
<keyword evidence="1" id="KW-1133">Transmembrane helix</keyword>
<feature type="transmembrane region" description="Helical" evidence="1">
    <location>
        <begin position="205"/>
        <end position="230"/>
    </location>
</feature>
<organism evidence="2 3">
    <name type="scientific">Caenorhabditis elegans</name>
    <dbReference type="NCBI Taxonomy" id="6239"/>
    <lineage>
        <taxon>Eukaryota</taxon>
        <taxon>Metazoa</taxon>
        <taxon>Ecdysozoa</taxon>
        <taxon>Nematoda</taxon>
        <taxon>Chromadorea</taxon>
        <taxon>Rhabditida</taxon>
        <taxon>Rhabditina</taxon>
        <taxon>Rhabditomorpha</taxon>
        <taxon>Rhabditoidea</taxon>
        <taxon>Rhabditidae</taxon>
        <taxon>Peloderinae</taxon>
        <taxon>Caenorhabditis</taxon>
    </lineage>
</organism>
<accession>A0A060Q5Z9</accession>
<dbReference type="HOGENOM" id="CLU_056063_3_0_1"/>
<feature type="transmembrane region" description="Helical" evidence="1">
    <location>
        <begin position="160"/>
        <end position="185"/>
    </location>
</feature>
<protein>
    <submittedName>
        <fullName evidence="2">Serpentine Receptor, class Z</fullName>
    </submittedName>
</protein>
<dbReference type="InParanoid" id="A0A060Q5Z9"/>
<sequence length="295" mass="34306">MQLNMDYNFSKSNETVSFPEGAMSMLYAILLILLILLNFSCQFKFFIGFICLLILSLVTNILAANDLSYFVFPFALAAITSYTLFVITQVFHFLTFLLAAERVLVYFFRSTEEKISLFQNFLKNRIQVLYRAFVVRDFVFVIYTVKSDSENVWHFTNHTVLYSIMFVSIDNFIFISAVFYIPIYVSVRKLAYLASAQENKPQRYIFWKTITVLLFKSFYVPLAISLIFFNGDYLEAYLIIIAFLNILTTPLVIQISYLGSNRRTLQSFKETLQLKQSSRLCCRTTASSSVQPEKF</sequence>
<evidence type="ECO:0000313" key="4">
    <source>
        <dbReference type="WormBase" id="H12I19.7"/>
    </source>
</evidence>
<dbReference type="PANTHER" id="PTHR31720:SF3">
    <property type="entry name" value="SERPENTINE RECEPTOR, CLASS Z-RELATED"/>
    <property type="match status" value="1"/>
</dbReference>
<dbReference type="Pfam" id="PF10325">
    <property type="entry name" value="7TM_GPCR_Srz"/>
    <property type="match status" value="1"/>
</dbReference>
<dbReference type="EMBL" id="BX284604">
    <property type="protein sequence ID" value="CCE71861.2"/>
    <property type="molecule type" value="Genomic_DNA"/>
</dbReference>
<dbReference type="AlphaFoldDB" id="A0A060Q5Z9"/>
<reference evidence="2 3" key="1">
    <citation type="journal article" date="1998" name="Science">
        <title>Genome sequence of the nematode C. elegans: a platform for investigating biology.</title>
        <authorList>
            <consortium name="The C. elegans sequencing consortium"/>
            <person name="Sulson J.E."/>
            <person name="Waterston R."/>
        </authorList>
    </citation>
    <scope>NUCLEOTIDE SEQUENCE [LARGE SCALE GENOMIC DNA]</scope>
    <source>
        <strain evidence="2 3">Bristol N2</strain>
    </source>
</reference>
<feature type="transmembrane region" description="Helical" evidence="1">
    <location>
        <begin position="45"/>
        <end position="62"/>
    </location>
</feature>
<dbReference type="PANTHER" id="PTHR31720">
    <property type="entry name" value="SERPENTINE RECEPTOR, CLASS Z-RELATED"/>
    <property type="match status" value="1"/>
</dbReference>
<evidence type="ECO:0000256" key="1">
    <source>
        <dbReference type="SAM" id="Phobius"/>
    </source>
</evidence>
<dbReference type="CTD" id="13200574"/>
<dbReference type="Proteomes" id="UP000001940">
    <property type="component" value="Chromosome IV"/>
</dbReference>
<keyword evidence="2" id="KW-0675">Receptor</keyword>
<feature type="transmembrane region" description="Helical" evidence="1">
    <location>
        <begin position="21"/>
        <end position="39"/>
    </location>
</feature>